<dbReference type="AlphaFoldDB" id="A0A495S959"/>
<dbReference type="EMBL" id="RBXB01000003">
    <property type="protein sequence ID" value="RKS96160.1"/>
    <property type="molecule type" value="Genomic_DNA"/>
</dbReference>
<name>A0A495S959_9FLAO</name>
<reference evidence="1 2" key="1">
    <citation type="submission" date="2018-10" db="EMBL/GenBank/DDBJ databases">
        <title>Genomic Encyclopedia of Archaeal and Bacterial Type Strains, Phase II (KMG-II): from individual species to whole genera.</title>
        <authorList>
            <person name="Goeker M."/>
        </authorList>
    </citation>
    <scope>NUCLEOTIDE SEQUENCE [LARGE SCALE GENOMIC DNA]</scope>
    <source>
        <strain evidence="1 2">DSM 14219</strain>
    </source>
</reference>
<protein>
    <submittedName>
        <fullName evidence="1">S-formylglutathione hydrolase FrmB</fullName>
    </submittedName>
</protein>
<keyword evidence="2" id="KW-1185">Reference proteome</keyword>
<accession>A0A495S959</accession>
<gene>
    <name evidence="1" type="ORF">BCF58_2580</name>
</gene>
<dbReference type="InterPro" id="IPR000801">
    <property type="entry name" value="Esterase-like"/>
</dbReference>
<evidence type="ECO:0000313" key="1">
    <source>
        <dbReference type="EMBL" id="RKS96160.1"/>
    </source>
</evidence>
<evidence type="ECO:0000313" key="2">
    <source>
        <dbReference type="Proteomes" id="UP000272428"/>
    </source>
</evidence>
<dbReference type="PANTHER" id="PTHR48098:SF1">
    <property type="entry name" value="DIACYLGLYCEROL ACYLTRANSFERASE_MYCOLYLTRANSFERASE AG85A"/>
    <property type="match status" value="1"/>
</dbReference>
<dbReference type="SUPFAM" id="SSF53474">
    <property type="entry name" value="alpha/beta-Hydrolases"/>
    <property type="match status" value="1"/>
</dbReference>
<organism evidence="1 2">
    <name type="scientific">Chryseobacterium defluvii</name>
    <dbReference type="NCBI Taxonomy" id="160396"/>
    <lineage>
        <taxon>Bacteria</taxon>
        <taxon>Pseudomonadati</taxon>
        <taxon>Bacteroidota</taxon>
        <taxon>Flavobacteriia</taxon>
        <taxon>Flavobacteriales</taxon>
        <taxon>Weeksellaceae</taxon>
        <taxon>Chryseobacterium group</taxon>
        <taxon>Chryseobacterium</taxon>
    </lineage>
</organism>
<dbReference type="OrthoDB" id="9803578at2"/>
<keyword evidence="1" id="KW-0378">Hydrolase</keyword>
<dbReference type="GO" id="GO:0016747">
    <property type="term" value="F:acyltransferase activity, transferring groups other than amino-acyl groups"/>
    <property type="evidence" value="ECO:0007669"/>
    <property type="project" value="TreeGrafter"/>
</dbReference>
<sequence length="271" mass="31456">MITRNISMIISIIASFVLNAQTKWILKSEFLSKPDTVLVFQPKTYDAAKEYPLVYLLHGYSENYRQWSQTTDLQKLSDQYNMIIVCPDGFVSWYINSPYNRGSRMEDFFFKELVPKVHNTFTIDKKNIFISGLSMGGYGSLRYFLLHQDYFNTAASTSGALSVDFSIFRNASFSFFKNTRIIDDLLPLLGPKEQWRQYSISTLLKSYNKGKPFLLDCGTEDILYPSTAQIKTLADKMKIPVTFITQPGNHNTEYWHGSIEQHFIFFQQHKK</sequence>
<dbReference type="Proteomes" id="UP000272428">
    <property type="component" value="Unassembled WGS sequence"/>
</dbReference>
<dbReference type="InterPro" id="IPR029058">
    <property type="entry name" value="AB_hydrolase_fold"/>
</dbReference>
<dbReference type="InterPro" id="IPR050583">
    <property type="entry name" value="Mycobacterial_A85_antigen"/>
</dbReference>
<dbReference type="Pfam" id="PF00756">
    <property type="entry name" value="Esterase"/>
    <property type="match status" value="1"/>
</dbReference>
<proteinExistence type="predicted"/>
<dbReference type="PANTHER" id="PTHR48098">
    <property type="entry name" value="ENTEROCHELIN ESTERASE-RELATED"/>
    <property type="match status" value="1"/>
</dbReference>
<dbReference type="Gene3D" id="3.40.50.1820">
    <property type="entry name" value="alpha/beta hydrolase"/>
    <property type="match status" value="1"/>
</dbReference>
<comment type="caution">
    <text evidence="1">The sequence shown here is derived from an EMBL/GenBank/DDBJ whole genome shotgun (WGS) entry which is preliminary data.</text>
</comment>
<dbReference type="RefSeq" id="WP_121462197.1">
    <property type="nucleotide sequence ID" value="NZ_RBXB01000003.1"/>
</dbReference>
<dbReference type="GO" id="GO:0016787">
    <property type="term" value="F:hydrolase activity"/>
    <property type="evidence" value="ECO:0007669"/>
    <property type="project" value="UniProtKB-KW"/>
</dbReference>